<dbReference type="PANTHER" id="PTHR21485">
    <property type="entry name" value="HAD SUPERFAMILY MEMBERS CMAS AND KDSC"/>
    <property type="match status" value="1"/>
</dbReference>
<evidence type="ECO:0000313" key="2">
    <source>
        <dbReference type="Proteomes" id="UP000199642"/>
    </source>
</evidence>
<keyword evidence="2" id="KW-1185">Reference proteome</keyword>
<name>A0A1I2X3C0_9BACT</name>
<evidence type="ECO:0000313" key="1">
    <source>
        <dbReference type="EMBL" id="SFH07932.1"/>
    </source>
</evidence>
<dbReference type="InterPro" id="IPR003329">
    <property type="entry name" value="Cytidylyl_trans"/>
</dbReference>
<organism evidence="1 2">
    <name type="scientific">Algoriphagus hitonicola</name>
    <dbReference type="NCBI Taxonomy" id="435880"/>
    <lineage>
        <taxon>Bacteria</taxon>
        <taxon>Pseudomonadati</taxon>
        <taxon>Bacteroidota</taxon>
        <taxon>Cytophagia</taxon>
        <taxon>Cytophagales</taxon>
        <taxon>Cyclobacteriaceae</taxon>
        <taxon>Algoriphagus</taxon>
    </lineage>
</organism>
<dbReference type="GO" id="GO:0008781">
    <property type="term" value="F:N-acylneuraminate cytidylyltransferase activity"/>
    <property type="evidence" value="ECO:0007669"/>
    <property type="project" value="TreeGrafter"/>
</dbReference>
<sequence length="226" mass="25454">MNYHIIIPARGGSKRFPGKNLAILNNKSLLGISIEYALSNNISLSKEQIWVNTDDAKISKEAEKYGVQVFDRSPELGEDHISTGDVLKNQVNFMLKRAMKVDAVILLQATTPLRPNGLIEKATTLFENHNCNSLAGFSPSNKKLGKIINNRFEPQNYTFGQRSQDMTPLFYENGLIYVTKANEILQGKVLTEDVFPMVIDHPFAQVDIDDVLDLYFAENLIKKYGE</sequence>
<dbReference type="RefSeq" id="WP_092793943.1">
    <property type="nucleotide sequence ID" value="NZ_FOPC01000016.1"/>
</dbReference>
<dbReference type="AlphaFoldDB" id="A0A1I2X3C0"/>
<dbReference type="OrthoDB" id="9805604at2"/>
<dbReference type="EMBL" id="FOPC01000016">
    <property type="protein sequence ID" value="SFH07932.1"/>
    <property type="molecule type" value="Genomic_DNA"/>
</dbReference>
<dbReference type="InterPro" id="IPR029044">
    <property type="entry name" value="Nucleotide-diphossugar_trans"/>
</dbReference>
<dbReference type="CDD" id="cd02513">
    <property type="entry name" value="CMP-NeuAc_Synthase"/>
    <property type="match status" value="1"/>
</dbReference>
<dbReference type="PANTHER" id="PTHR21485:SF6">
    <property type="entry name" value="N-ACYLNEURAMINATE CYTIDYLYLTRANSFERASE-RELATED"/>
    <property type="match status" value="1"/>
</dbReference>
<proteinExistence type="predicted"/>
<dbReference type="InterPro" id="IPR050793">
    <property type="entry name" value="CMP-NeuNAc_synthase"/>
</dbReference>
<dbReference type="SUPFAM" id="SSF53448">
    <property type="entry name" value="Nucleotide-diphospho-sugar transferases"/>
    <property type="match status" value="1"/>
</dbReference>
<gene>
    <name evidence="1" type="ORF">SAMN04487988_1168</name>
</gene>
<accession>A0A1I2X3C0</accession>
<reference evidence="2" key="1">
    <citation type="submission" date="2016-10" db="EMBL/GenBank/DDBJ databases">
        <authorList>
            <person name="Varghese N."/>
            <person name="Submissions S."/>
        </authorList>
    </citation>
    <scope>NUCLEOTIDE SEQUENCE [LARGE SCALE GENOMIC DNA]</scope>
    <source>
        <strain evidence="2">DSM 19315</strain>
    </source>
</reference>
<protein>
    <submittedName>
        <fullName evidence="1">CMP-N-acetylneuraminic acid synthetase</fullName>
    </submittedName>
</protein>
<dbReference type="Gene3D" id="3.90.550.10">
    <property type="entry name" value="Spore Coat Polysaccharide Biosynthesis Protein SpsA, Chain A"/>
    <property type="match status" value="1"/>
</dbReference>
<dbReference type="Pfam" id="PF02348">
    <property type="entry name" value="CTP_transf_3"/>
    <property type="match status" value="1"/>
</dbReference>
<dbReference type="STRING" id="435880.SAMN04487988_1168"/>
<dbReference type="Proteomes" id="UP000199642">
    <property type="component" value="Unassembled WGS sequence"/>
</dbReference>